<proteinExistence type="predicted"/>
<dbReference type="EMBL" id="RRZO01000068">
    <property type="protein sequence ID" value="RRN48778.1"/>
    <property type="molecule type" value="Genomic_DNA"/>
</dbReference>
<dbReference type="AlphaFoldDB" id="A0A426G179"/>
<dbReference type="RefSeq" id="WP_125065696.1">
    <property type="nucleotide sequence ID" value="NZ_RRZO01000068.1"/>
</dbReference>
<accession>A0A426G179</accession>
<evidence type="ECO:0000313" key="2">
    <source>
        <dbReference type="Proteomes" id="UP000278566"/>
    </source>
</evidence>
<comment type="caution">
    <text evidence="1">The sequence shown here is derived from an EMBL/GenBank/DDBJ whole genome shotgun (WGS) entry which is preliminary data.</text>
</comment>
<organism evidence="1 2">
    <name type="scientific">Streptococcus suis</name>
    <dbReference type="NCBI Taxonomy" id="1307"/>
    <lineage>
        <taxon>Bacteria</taxon>
        <taxon>Bacillati</taxon>
        <taxon>Bacillota</taxon>
        <taxon>Bacilli</taxon>
        <taxon>Lactobacillales</taxon>
        <taxon>Streptococcaceae</taxon>
        <taxon>Streptococcus</taxon>
    </lineage>
</organism>
<sequence length="346" mass="40004">MFVVSNLFQIIFQNRKTSSWSNPKSASKDLLLVIAENAHAYISDTAFNKYFSGKNKGRTLAGVVQDEIDEKGFSEYLFQAEFRLSQINYKENKFDLVSVTEEFFRLLEQANHLPVSVLIGLEESYQNNRETRPYLFLAECLYYALACDHQSNIVYQLPDASKETQIVSKPLEALVSKASGYSRRIIQELNQFSEEELRLFQRIAPFTFYDESYDELSQTYNTRYQLISHADFFDLFEKYDVSGDDIEELRECRLISGGGHHEMIVEKGEPSGFQNDNMVLIFTTKSEERTILKYSAFHLTKTAQALIEILKVETNDDFFNDLADMLKERVEGLPVLAEVVKVEDFE</sequence>
<reference evidence="1 2" key="1">
    <citation type="submission" date="2018-11" db="EMBL/GenBank/DDBJ databases">
        <title>Changes in penicillin susceptibility of Streptococcus suis isolates by amino acid alterations in the penicillin-binding protein.</title>
        <authorList>
            <person name="Niemann L."/>
            <person name="Eichhorn I."/>
        </authorList>
    </citation>
    <scope>NUCLEOTIDE SEQUENCE [LARGE SCALE GENOMIC DNA]</scope>
    <source>
        <strain evidence="1 2">IMT40738</strain>
    </source>
</reference>
<dbReference type="Proteomes" id="UP000278566">
    <property type="component" value="Unassembled WGS sequence"/>
</dbReference>
<protein>
    <submittedName>
        <fullName evidence="1">DUF2806 domain-containing protein</fullName>
    </submittedName>
</protein>
<gene>
    <name evidence="1" type="ORF">EI220_10725</name>
</gene>
<name>A0A426G179_STRSU</name>
<evidence type="ECO:0000313" key="1">
    <source>
        <dbReference type="EMBL" id="RRN48778.1"/>
    </source>
</evidence>